<evidence type="ECO:0000313" key="10">
    <source>
        <dbReference type="Proteomes" id="UP000216361"/>
    </source>
</evidence>
<dbReference type="Pfam" id="PF14698">
    <property type="entry name" value="ASL_C2"/>
    <property type="match status" value="1"/>
</dbReference>
<organism evidence="9 10">
    <name type="scientific">Elstera cyanobacteriorum</name>
    <dbReference type="NCBI Taxonomy" id="2022747"/>
    <lineage>
        <taxon>Bacteria</taxon>
        <taxon>Pseudomonadati</taxon>
        <taxon>Pseudomonadota</taxon>
        <taxon>Alphaproteobacteria</taxon>
        <taxon>Rhodospirillales</taxon>
        <taxon>Rhodospirillaceae</taxon>
        <taxon>Elstera</taxon>
    </lineage>
</organism>
<dbReference type="GO" id="GO:0005829">
    <property type="term" value="C:cytosol"/>
    <property type="evidence" value="ECO:0007669"/>
    <property type="project" value="TreeGrafter"/>
</dbReference>
<evidence type="ECO:0000259" key="8">
    <source>
        <dbReference type="Pfam" id="PF14698"/>
    </source>
</evidence>
<evidence type="ECO:0000256" key="2">
    <source>
        <dbReference type="ARBA" id="ARBA00004941"/>
    </source>
</evidence>
<evidence type="ECO:0000256" key="6">
    <source>
        <dbReference type="NCBIfam" id="TIGR00838"/>
    </source>
</evidence>
<evidence type="ECO:0000256" key="4">
    <source>
        <dbReference type="ARBA" id="ARBA00022571"/>
    </source>
</evidence>
<dbReference type="PANTHER" id="PTHR43814">
    <property type="entry name" value="ARGININOSUCCINATE LYASE"/>
    <property type="match status" value="1"/>
</dbReference>
<comment type="pathway">
    <text evidence="2">Amino-acid biosynthesis; L-arginine biosynthesis; L-arginine from L-ornithine and carbamoyl phosphate: step 3/3.</text>
</comment>
<dbReference type="SUPFAM" id="SSF48557">
    <property type="entry name" value="L-aspartase-like"/>
    <property type="match status" value="1"/>
</dbReference>
<dbReference type="Gene3D" id="1.20.200.10">
    <property type="entry name" value="Fumarase/aspartase (Central domain)"/>
    <property type="match status" value="1"/>
</dbReference>
<dbReference type="InterPro" id="IPR024083">
    <property type="entry name" value="Fumarase/histidase_N"/>
</dbReference>
<dbReference type="AlphaFoldDB" id="A0A255XKG0"/>
<keyword evidence="5 9" id="KW-0456">Lyase</keyword>
<feature type="domain" description="Argininosuccinate lyase C-terminal" evidence="8">
    <location>
        <begin position="370"/>
        <end position="442"/>
    </location>
</feature>
<feature type="domain" description="Fumarate lyase N-terminal" evidence="7">
    <location>
        <begin position="90"/>
        <end position="296"/>
    </location>
</feature>
<proteinExistence type="predicted"/>
<dbReference type="EMBL" id="NOXS01000034">
    <property type="protein sequence ID" value="OYQ17483.1"/>
    <property type="molecule type" value="Genomic_DNA"/>
</dbReference>
<dbReference type="RefSeq" id="WP_094410141.1">
    <property type="nucleotide sequence ID" value="NZ_BMJZ01000005.1"/>
</dbReference>
<dbReference type="InterPro" id="IPR008948">
    <property type="entry name" value="L-Aspartase-like"/>
</dbReference>
<dbReference type="InterPro" id="IPR029419">
    <property type="entry name" value="Arg_succ_lyase_C"/>
</dbReference>
<evidence type="ECO:0000259" key="7">
    <source>
        <dbReference type="Pfam" id="PF00206"/>
    </source>
</evidence>
<dbReference type="PRINTS" id="PR00145">
    <property type="entry name" value="ARGSUCLYASE"/>
</dbReference>
<dbReference type="OrthoDB" id="9769623at2"/>
<gene>
    <name evidence="9" type="primary">argH</name>
    <name evidence="9" type="ORF">CHR90_16185</name>
</gene>
<dbReference type="PANTHER" id="PTHR43814:SF1">
    <property type="entry name" value="ARGININOSUCCINATE LYASE"/>
    <property type="match status" value="1"/>
</dbReference>
<dbReference type="PRINTS" id="PR00149">
    <property type="entry name" value="FUMRATELYASE"/>
</dbReference>
<dbReference type="Gene3D" id="1.10.40.30">
    <property type="entry name" value="Fumarase/aspartase (C-terminal domain)"/>
    <property type="match status" value="1"/>
</dbReference>
<dbReference type="GO" id="GO:0004056">
    <property type="term" value="F:argininosuccinate lyase activity"/>
    <property type="evidence" value="ECO:0007669"/>
    <property type="project" value="UniProtKB-UniRule"/>
</dbReference>
<keyword evidence="4" id="KW-0028">Amino-acid biosynthesis</keyword>
<accession>A0A255XKG0</accession>
<keyword evidence="10" id="KW-1185">Reference proteome</keyword>
<sequence length="500" mass="54471">MPHADTSRFPAESYKGAVLSPLFDEAKAHYYQPLQRINRAHGVMLAEQGILSRGEAGRILAALDAIDATIDLPAQTYTGQFEDLFFVVEDALCQRVGRDLGGRLHTGRSRNDIDVTQFKMVLKGRLDRTIAHLSGVIRTLLSVAEREKETLVVAYTHGQPAQPTRFGHYLAALAEVLLRDLNRLLNARDDADLCSMGAAAITTTGFPLNRERMADLLGFSSLQLNSYGCIAAADYLMSVYSALKGLFLNLGRFIQDMNLWSGFEVGHLYVPNAFVQISSIMPQKRNPVPIEHMRLQLSHGAGHCDTVLLTLHNTPFTDMNDAEGPTQAAGYGAFAVADRILPLFADFIAAVRINEDKVRRHIDEACLVMTEVADSLVRLEGLSFRQGHEVASKLSRHLVDRGVPASALPPEDFSRLFAEVAGRPPRLPLAEIQALATPEHFIEVRTLPGGPGKAALAAALDVYSARLTELSARHRVATDREAAAAERLAAAVAALIAEAA</sequence>
<dbReference type="Pfam" id="PF00206">
    <property type="entry name" value="Lyase_1"/>
    <property type="match status" value="1"/>
</dbReference>
<comment type="catalytic activity">
    <reaction evidence="1">
        <text>2-(N(omega)-L-arginino)succinate = fumarate + L-arginine</text>
        <dbReference type="Rhea" id="RHEA:24020"/>
        <dbReference type="ChEBI" id="CHEBI:29806"/>
        <dbReference type="ChEBI" id="CHEBI:32682"/>
        <dbReference type="ChEBI" id="CHEBI:57472"/>
        <dbReference type="EC" id="4.3.2.1"/>
    </reaction>
</comment>
<protein>
    <recommendedName>
        <fullName evidence="3 6">Argininosuccinate lyase</fullName>
        <ecNumber evidence="3 6">4.3.2.1</ecNumber>
    </recommendedName>
</protein>
<dbReference type="InterPro" id="IPR009049">
    <property type="entry name" value="Argininosuccinate_lyase"/>
</dbReference>
<dbReference type="UniPathway" id="UPA00068">
    <property type="reaction ID" value="UER00114"/>
</dbReference>
<dbReference type="EC" id="4.3.2.1" evidence="3 6"/>
<name>A0A255XKG0_9PROT</name>
<dbReference type="Proteomes" id="UP000216361">
    <property type="component" value="Unassembled WGS sequence"/>
</dbReference>
<keyword evidence="4" id="KW-0055">Arginine biosynthesis</keyword>
<dbReference type="InterPro" id="IPR000362">
    <property type="entry name" value="Fumarate_lyase_fam"/>
</dbReference>
<dbReference type="CDD" id="cd01359">
    <property type="entry name" value="Argininosuccinate_lyase"/>
    <property type="match status" value="1"/>
</dbReference>
<evidence type="ECO:0000313" key="9">
    <source>
        <dbReference type="EMBL" id="OYQ17483.1"/>
    </source>
</evidence>
<dbReference type="GO" id="GO:0042450">
    <property type="term" value="P:L-arginine biosynthetic process via ornithine"/>
    <property type="evidence" value="ECO:0007669"/>
    <property type="project" value="UniProtKB-UniRule"/>
</dbReference>
<dbReference type="InterPro" id="IPR022761">
    <property type="entry name" value="Fumarate_lyase_N"/>
</dbReference>
<dbReference type="NCBIfam" id="TIGR00838">
    <property type="entry name" value="argH"/>
    <property type="match status" value="1"/>
</dbReference>
<dbReference type="Gene3D" id="1.10.275.10">
    <property type="entry name" value="Fumarase/aspartase (N-terminal domain)"/>
    <property type="match status" value="1"/>
</dbReference>
<reference evidence="9 10" key="1">
    <citation type="submission" date="2017-07" db="EMBL/GenBank/DDBJ databases">
        <title>Elstera cyanobacteriorum sp. nov., a novel bacterium isolated from cyanobacterial aggregates in a eutrophic lake.</title>
        <authorList>
            <person name="Cai H."/>
        </authorList>
    </citation>
    <scope>NUCLEOTIDE SEQUENCE [LARGE SCALE GENOMIC DNA]</scope>
    <source>
        <strain evidence="9 10">TH019</strain>
    </source>
</reference>
<evidence type="ECO:0000256" key="1">
    <source>
        <dbReference type="ARBA" id="ARBA00000985"/>
    </source>
</evidence>
<comment type="caution">
    <text evidence="9">The sequence shown here is derived from an EMBL/GenBank/DDBJ whole genome shotgun (WGS) entry which is preliminary data.</text>
</comment>
<evidence type="ECO:0000256" key="5">
    <source>
        <dbReference type="ARBA" id="ARBA00023239"/>
    </source>
</evidence>
<evidence type="ECO:0000256" key="3">
    <source>
        <dbReference type="ARBA" id="ARBA00012338"/>
    </source>
</evidence>